<dbReference type="RefSeq" id="WP_131015550.1">
    <property type="nucleotide sequence ID" value="NZ_SIRE01000016.1"/>
</dbReference>
<feature type="domain" description="Calcineurin-like phosphoesterase" evidence="1">
    <location>
        <begin position="11"/>
        <end position="104"/>
    </location>
</feature>
<dbReference type="Pfam" id="PF00149">
    <property type="entry name" value="Metallophos"/>
    <property type="match status" value="1"/>
</dbReference>
<dbReference type="GO" id="GO:0005737">
    <property type="term" value="C:cytoplasm"/>
    <property type="evidence" value="ECO:0007669"/>
    <property type="project" value="TreeGrafter"/>
</dbReference>
<gene>
    <name evidence="2" type="ORF">EYB31_21830</name>
</gene>
<dbReference type="InterPro" id="IPR004843">
    <property type="entry name" value="Calcineurin-like_PHP"/>
</dbReference>
<dbReference type="InterPro" id="IPR029052">
    <property type="entry name" value="Metallo-depent_PP-like"/>
</dbReference>
<dbReference type="PANTHER" id="PTHR32440">
    <property type="entry name" value="PHOSPHATASE DCR2-RELATED-RELATED"/>
    <property type="match status" value="1"/>
</dbReference>
<evidence type="ECO:0000313" key="2">
    <source>
        <dbReference type="EMBL" id="TBL75639.1"/>
    </source>
</evidence>
<protein>
    <submittedName>
        <fullName evidence="2">Metallophosphoesterase</fullName>
    </submittedName>
</protein>
<dbReference type="CDD" id="cd07383">
    <property type="entry name" value="MPP_Dcr2"/>
    <property type="match status" value="1"/>
</dbReference>
<dbReference type="PANTHER" id="PTHR32440:SF0">
    <property type="entry name" value="PHOSPHATASE DCR2-RELATED"/>
    <property type="match status" value="1"/>
</dbReference>
<dbReference type="GO" id="GO:0016788">
    <property type="term" value="F:hydrolase activity, acting on ester bonds"/>
    <property type="evidence" value="ECO:0007669"/>
    <property type="project" value="TreeGrafter"/>
</dbReference>
<evidence type="ECO:0000313" key="3">
    <source>
        <dbReference type="Proteomes" id="UP000293142"/>
    </source>
</evidence>
<dbReference type="Gene3D" id="3.60.21.10">
    <property type="match status" value="1"/>
</dbReference>
<proteinExistence type="predicted"/>
<dbReference type="Proteomes" id="UP000293142">
    <property type="component" value="Unassembled WGS sequence"/>
</dbReference>
<accession>A0A4Q9DKX5</accession>
<dbReference type="AlphaFoldDB" id="A0A4Q9DKX5"/>
<dbReference type="EMBL" id="SIRE01000016">
    <property type="protein sequence ID" value="TBL75639.1"/>
    <property type="molecule type" value="Genomic_DNA"/>
</dbReference>
<name>A0A4Q9DKX5_9BACL</name>
<organism evidence="2 3">
    <name type="scientific">Paenibacillus thalictri</name>
    <dbReference type="NCBI Taxonomy" id="2527873"/>
    <lineage>
        <taxon>Bacteria</taxon>
        <taxon>Bacillati</taxon>
        <taxon>Bacillota</taxon>
        <taxon>Bacilli</taxon>
        <taxon>Bacillales</taxon>
        <taxon>Paenibacillaceae</taxon>
        <taxon>Paenibacillus</taxon>
    </lineage>
</organism>
<keyword evidence="3" id="KW-1185">Reference proteome</keyword>
<dbReference type="SUPFAM" id="SSF56300">
    <property type="entry name" value="Metallo-dependent phosphatases"/>
    <property type="match status" value="1"/>
</dbReference>
<dbReference type="OrthoDB" id="9816081at2"/>
<sequence>MLKFRDDGSFTIVQFTDIHWKLGEESDRRTVEFMRWTIAAEQPDLIVVTGDVIDKKGCPEPLSAFAEAVSALCDSGLPWAFVFGNHEHECPEPIERFAEMLQNMPGSLFRCGPEHIKGVSNYMLRIEASRSDQTAAALYMLDSGAKTSREFGGTEWLDRSQIGWYDEQSAALAAENGNEPLPSLAFFHIPLPEYNEVWDFHTCYGEKNKHIDSPRINSGMFAVMAERGDVMGTFVGHCHLNDFYGDLHGIRLSYCRLTGFGAKGPEEYARGARVIRLHEGRKGFDTWQRLADGSTVTDPLAHPPMYIDPFGKRNSNTHIAE</sequence>
<reference evidence="2 3" key="1">
    <citation type="submission" date="2019-02" db="EMBL/GenBank/DDBJ databases">
        <title>Paenibacillus sp. nov., isolated from surface-sterilized tissue of Thalictrum simplex L.</title>
        <authorList>
            <person name="Tuo L."/>
        </authorList>
    </citation>
    <scope>NUCLEOTIDE SEQUENCE [LARGE SCALE GENOMIC DNA]</scope>
    <source>
        <strain evidence="2 3">N2SHLJ1</strain>
    </source>
</reference>
<evidence type="ECO:0000259" key="1">
    <source>
        <dbReference type="Pfam" id="PF00149"/>
    </source>
</evidence>
<comment type="caution">
    <text evidence="2">The sequence shown here is derived from an EMBL/GenBank/DDBJ whole genome shotgun (WGS) entry which is preliminary data.</text>
</comment>